<evidence type="ECO:0000256" key="3">
    <source>
        <dbReference type="ARBA" id="ARBA00034247"/>
    </source>
</evidence>
<protein>
    <recommendedName>
        <fullName evidence="2">diguanylate cyclase</fullName>
        <ecNumber evidence="2">2.7.7.65</ecNumber>
    </recommendedName>
</protein>
<dbReference type="RefSeq" id="WP_037034242.1">
    <property type="nucleotide sequence ID" value="NZ_VLJS01000059.1"/>
</dbReference>
<dbReference type="InterPro" id="IPR043128">
    <property type="entry name" value="Rev_trsase/Diguanyl_cyclase"/>
</dbReference>
<evidence type="ECO:0000313" key="7">
    <source>
        <dbReference type="Proteomes" id="UP000321583"/>
    </source>
</evidence>
<comment type="caution">
    <text evidence="6">The sequence shown here is derived from an EMBL/GenBank/DDBJ whole genome shotgun (WGS) entry which is preliminary data.</text>
</comment>
<name>A0A562DK77_9GAMM</name>
<feature type="transmembrane region" description="Helical" evidence="4">
    <location>
        <begin position="151"/>
        <end position="173"/>
    </location>
</feature>
<dbReference type="SUPFAM" id="SSF55073">
    <property type="entry name" value="Nucleotide cyclase"/>
    <property type="match status" value="1"/>
</dbReference>
<dbReference type="InterPro" id="IPR007894">
    <property type="entry name" value="MASE2"/>
</dbReference>
<keyword evidence="4" id="KW-1133">Transmembrane helix</keyword>
<gene>
    <name evidence="6" type="ORF">L613_003000000360</name>
</gene>
<dbReference type="AlphaFoldDB" id="A0A562DK77"/>
<dbReference type="Pfam" id="PF00990">
    <property type="entry name" value="GGDEF"/>
    <property type="match status" value="1"/>
</dbReference>
<dbReference type="EMBL" id="VLJS01000059">
    <property type="protein sequence ID" value="TWH10079.1"/>
    <property type="molecule type" value="Genomic_DNA"/>
</dbReference>
<dbReference type="InterPro" id="IPR029787">
    <property type="entry name" value="Nucleotide_cyclase"/>
</dbReference>
<sequence length="345" mass="37455">MPDNPGNAGSSLARFVRHTALMRALGFVAGAFGVASSLAGQGHPAWVLAVVWLNAVCWPLLAWRLVDVSLQPLRTEYRSLLVDTGMAGFWMAMTGFDLVPTAMMLAMMMMDRLIAGGWGLALRAFATMAAAALLTWIARGFPFHPHTSFRTMLWCMPFFVLYPLAIGAVAWRLTEHVRVRKRELEQDSRIDPQTGLATRRQWQAQVAAEVRRYRRYGTVASLMMVDIDHFKQVNDAAGHLAGDEVIRKVAACVLDSLRGGDAAGRFGGDEFGVLLPGTAREAALDLARRLADAVRACVLGGGRPVTLSIGVAQIGPGLDDFEAWTGAADAALYRAKLAGRDCVRD</sequence>
<dbReference type="InterPro" id="IPR000160">
    <property type="entry name" value="GGDEF_dom"/>
</dbReference>
<dbReference type="Proteomes" id="UP000321583">
    <property type="component" value="Unassembled WGS sequence"/>
</dbReference>
<dbReference type="Gene3D" id="3.30.70.270">
    <property type="match status" value="1"/>
</dbReference>
<dbReference type="EC" id="2.7.7.65" evidence="2"/>
<feature type="transmembrane region" description="Helical" evidence="4">
    <location>
        <begin position="20"/>
        <end position="39"/>
    </location>
</feature>
<dbReference type="PANTHER" id="PTHR45138">
    <property type="entry name" value="REGULATORY COMPONENTS OF SENSORY TRANSDUCTION SYSTEM"/>
    <property type="match status" value="1"/>
</dbReference>
<evidence type="ECO:0000259" key="5">
    <source>
        <dbReference type="PROSITE" id="PS50887"/>
    </source>
</evidence>
<dbReference type="PROSITE" id="PS50887">
    <property type="entry name" value="GGDEF"/>
    <property type="match status" value="1"/>
</dbReference>
<accession>A0A562DK77</accession>
<keyword evidence="4" id="KW-0812">Transmembrane</keyword>
<dbReference type="Pfam" id="PF05230">
    <property type="entry name" value="MASE2"/>
    <property type="match status" value="1"/>
</dbReference>
<feature type="transmembrane region" description="Helical" evidence="4">
    <location>
        <begin position="46"/>
        <end position="66"/>
    </location>
</feature>
<evidence type="ECO:0000313" key="6">
    <source>
        <dbReference type="EMBL" id="TWH10079.1"/>
    </source>
</evidence>
<dbReference type="GO" id="GO:0052621">
    <property type="term" value="F:diguanylate cyclase activity"/>
    <property type="evidence" value="ECO:0007669"/>
    <property type="project" value="UniProtKB-EC"/>
</dbReference>
<evidence type="ECO:0000256" key="1">
    <source>
        <dbReference type="ARBA" id="ARBA00001946"/>
    </source>
</evidence>
<dbReference type="CDD" id="cd01949">
    <property type="entry name" value="GGDEF"/>
    <property type="match status" value="1"/>
</dbReference>
<dbReference type="OrthoDB" id="9803824at2"/>
<reference evidence="6 7" key="1">
    <citation type="submission" date="2019-07" db="EMBL/GenBank/DDBJ databases">
        <title>Genome sequencing of lignin-degrading bacterial isolates.</title>
        <authorList>
            <person name="Gladden J."/>
        </authorList>
    </citation>
    <scope>NUCLEOTIDE SEQUENCE [LARGE SCALE GENOMIC DNA]</scope>
    <source>
        <strain evidence="6 7">J19</strain>
    </source>
</reference>
<feature type="transmembrane region" description="Helical" evidence="4">
    <location>
        <begin position="86"/>
        <end position="108"/>
    </location>
</feature>
<dbReference type="FunFam" id="3.30.70.270:FF:000001">
    <property type="entry name" value="Diguanylate cyclase domain protein"/>
    <property type="match status" value="1"/>
</dbReference>
<dbReference type="InterPro" id="IPR050469">
    <property type="entry name" value="Diguanylate_Cyclase"/>
</dbReference>
<comment type="cofactor">
    <cofactor evidence="1">
        <name>Mg(2+)</name>
        <dbReference type="ChEBI" id="CHEBI:18420"/>
    </cofactor>
</comment>
<evidence type="ECO:0000256" key="4">
    <source>
        <dbReference type="SAM" id="Phobius"/>
    </source>
</evidence>
<comment type="catalytic activity">
    <reaction evidence="3">
        <text>2 GTP = 3',3'-c-di-GMP + 2 diphosphate</text>
        <dbReference type="Rhea" id="RHEA:24898"/>
        <dbReference type="ChEBI" id="CHEBI:33019"/>
        <dbReference type="ChEBI" id="CHEBI:37565"/>
        <dbReference type="ChEBI" id="CHEBI:58805"/>
        <dbReference type="EC" id="2.7.7.65"/>
    </reaction>
</comment>
<dbReference type="SMART" id="SM00267">
    <property type="entry name" value="GGDEF"/>
    <property type="match status" value="1"/>
</dbReference>
<feature type="transmembrane region" description="Helical" evidence="4">
    <location>
        <begin position="120"/>
        <end position="139"/>
    </location>
</feature>
<dbReference type="NCBIfam" id="TIGR00254">
    <property type="entry name" value="GGDEF"/>
    <property type="match status" value="1"/>
</dbReference>
<keyword evidence="7" id="KW-1185">Reference proteome</keyword>
<evidence type="ECO:0000256" key="2">
    <source>
        <dbReference type="ARBA" id="ARBA00012528"/>
    </source>
</evidence>
<keyword evidence="4" id="KW-0472">Membrane</keyword>
<dbReference type="PANTHER" id="PTHR45138:SF9">
    <property type="entry name" value="DIGUANYLATE CYCLASE DGCM-RELATED"/>
    <property type="match status" value="1"/>
</dbReference>
<proteinExistence type="predicted"/>
<feature type="domain" description="GGDEF" evidence="5">
    <location>
        <begin position="218"/>
        <end position="345"/>
    </location>
</feature>
<organism evidence="6 7">
    <name type="scientific">Pseudoxanthomonas taiwanensis J19</name>
    <dbReference type="NCBI Taxonomy" id="935569"/>
    <lineage>
        <taxon>Bacteria</taxon>
        <taxon>Pseudomonadati</taxon>
        <taxon>Pseudomonadota</taxon>
        <taxon>Gammaproteobacteria</taxon>
        <taxon>Lysobacterales</taxon>
        <taxon>Lysobacteraceae</taxon>
        <taxon>Pseudoxanthomonas</taxon>
    </lineage>
</organism>